<reference evidence="1 2" key="1">
    <citation type="journal article" date="2013" name="Nat. Commun.">
        <title>The evolution and pathogenic mechanisms of the rice sheath blight pathogen.</title>
        <authorList>
            <person name="Zheng A."/>
            <person name="Lin R."/>
            <person name="Xu L."/>
            <person name="Qin P."/>
            <person name="Tang C."/>
            <person name="Ai P."/>
            <person name="Zhang D."/>
            <person name="Liu Y."/>
            <person name="Sun Z."/>
            <person name="Feng H."/>
            <person name="Wang Y."/>
            <person name="Chen Y."/>
            <person name="Liang X."/>
            <person name="Fu R."/>
            <person name="Li Q."/>
            <person name="Zhang J."/>
            <person name="Yu X."/>
            <person name="Xie Z."/>
            <person name="Ding L."/>
            <person name="Guan P."/>
            <person name="Tang J."/>
            <person name="Liang Y."/>
            <person name="Wang S."/>
            <person name="Deng Q."/>
            <person name="Li S."/>
            <person name="Zhu J."/>
            <person name="Wang L."/>
            <person name="Liu H."/>
            <person name="Li P."/>
        </authorList>
    </citation>
    <scope>NUCLEOTIDE SEQUENCE [LARGE SCALE GENOMIC DNA]</scope>
    <source>
        <strain evidence="2">AG-1 IA</strain>
    </source>
</reference>
<name>L8WUH5_THACA</name>
<protein>
    <submittedName>
        <fullName evidence="1">Uncharacterized protein</fullName>
    </submittedName>
</protein>
<keyword evidence="2" id="KW-1185">Reference proteome</keyword>
<gene>
    <name evidence="1" type="ORF">AG1IA_04194</name>
</gene>
<evidence type="ECO:0000313" key="2">
    <source>
        <dbReference type="Proteomes" id="UP000011668"/>
    </source>
</evidence>
<dbReference type="EMBL" id="AFRT01000991">
    <property type="protein sequence ID" value="ELU41766.1"/>
    <property type="molecule type" value="Genomic_DNA"/>
</dbReference>
<dbReference type="Proteomes" id="UP000011668">
    <property type="component" value="Unassembled WGS sequence"/>
</dbReference>
<accession>L8WUH5</accession>
<sequence>MSHLWRLSALSSYSINSFVMQEALARDAEVCDEACDEPQGGYNEGAYGSKPWIPP</sequence>
<comment type="caution">
    <text evidence="1">The sequence shown here is derived from an EMBL/GenBank/DDBJ whole genome shotgun (WGS) entry which is preliminary data.</text>
</comment>
<dbReference type="HOGENOM" id="CLU_3034010_0_0_1"/>
<dbReference type="AlphaFoldDB" id="L8WUH5"/>
<organism evidence="1 2">
    <name type="scientific">Thanatephorus cucumeris (strain AG1-IA)</name>
    <name type="common">Rice sheath blight fungus</name>
    <name type="synonym">Rhizoctonia solani</name>
    <dbReference type="NCBI Taxonomy" id="983506"/>
    <lineage>
        <taxon>Eukaryota</taxon>
        <taxon>Fungi</taxon>
        <taxon>Dikarya</taxon>
        <taxon>Basidiomycota</taxon>
        <taxon>Agaricomycotina</taxon>
        <taxon>Agaricomycetes</taxon>
        <taxon>Cantharellales</taxon>
        <taxon>Ceratobasidiaceae</taxon>
        <taxon>Rhizoctonia</taxon>
        <taxon>Rhizoctonia solani AG-1</taxon>
    </lineage>
</organism>
<evidence type="ECO:0000313" key="1">
    <source>
        <dbReference type="EMBL" id="ELU41766.1"/>
    </source>
</evidence>
<proteinExistence type="predicted"/>